<proteinExistence type="predicted"/>
<dbReference type="OrthoDB" id="5150140at2759"/>
<dbReference type="EMBL" id="WUBL01000073">
    <property type="protein sequence ID" value="KAF2967138.1"/>
    <property type="molecule type" value="Genomic_DNA"/>
</dbReference>
<organism evidence="1 2">
    <name type="scientific">Xylaria multiplex</name>
    <dbReference type="NCBI Taxonomy" id="323545"/>
    <lineage>
        <taxon>Eukaryota</taxon>
        <taxon>Fungi</taxon>
        <taxon>Dikarya</taxon>
        <taxon>Ascomycota</taxon>
        <taxon>Pezizomycotina</taxon>
        <taxon>Sordariomycetes</taxon>
        <taxon>Xylariomycetidae</taxon>
        <taxon>Xylariales</taxon>
        <taxon>Xylariaceae</taxon>
        <taxon>Xylaria</taxon>
    </lineage>
</organism>
<gene>
    <name evidence="1" type="ORF">GQX73_g6438</name>
</gene>
<protein>
    <submittedName>
        <fullName evidence="1">Uncharacterized protein</fullName>
    </submittedName>
</protein>
<reference evidence="1 2" key="1">
    <citation type="submission" date="2019-12" db="EMBL/GenBank/DDBJ databases">
        <title>Draft genome sequence of the ascomycete Xylaria multiplex DSM 110363.</title>
        <authorList>
            <person name="Buettner E."/>
            <person name="Kellner H."/>
        </authorList>
    </citation>
    <scope>NUCLEOTIDE SEQUENCE [LARGE SCALE GENOMIC DNA]</scope>
    <source>
        <strain evidence="1 2">DSM 110363</strain>
    </source>
</reference>
<accession>A0A7C8IPT7</accession>
<dbReference type="AlphaFoldDB" id="A0A7C8IPT7"/>
<evidence type="ECO:0000313" key="1">
    <source>
        <dbReference type="EMBL" id="KAF2967138.1"/>
    </source>
</evidence>
<sequence>MAYKLFIPPCICDPTHANHPPPSEKPLRIQIDGPTVAIERLFSENMWNMVYSPKFPQPAAAHLAKLAHEAIYPEQHISVDDMIVRDEYLGGVMIDKIPQPYVPSQTYFIGAVHKDNSNFNPSSDPFREFDYYGVTFDHLVPADDMDPEILQINIIELETNEGPFAGGVEYANMCLNVKIDPADYVGKRILAVPRCCQKRKGTQDRGRINEGVHYREGLMYFKDGRYQYY</sequence>
<dbReference type="InParanoid" id="A0A7C8IPT7"/>
<evidence type="ECO:0000313" key="2">
    <source>
        <dbReference type="Proteomes" id="UP000481858"/>
    </source>
</evidence>
<dbReference type="Proteomes" id="UP000481858">
    <property type="component" value="Unassembled WGS sequence"/>
</dbReference>
<comment type="caution">
    <text evidence="1">The sequence shown here is derived from an EMBL/GenBank/DDBJ whole genome shotgun (WGS) entry which is preliminary data.</text>
</comment>
<name>A0A7C8IPT7_9PEZI</name>
<keyword evidence="2" id="KW-1185">Reference proteome</keyword>